<organism evidence="6 7">
    <name type="scientific">Bodo saltans</name>
    <name type="common">Flagellated protozoan</name>
    <dbReference type="NCBI Taxonomy" id="75058"/>
    <lineage>
        <taxon>Eukaryota</taxon>
        <taxon>Discoba</taxon>
        <taxon>Euglenozoa</taxon>
        <taxon>Kinetoplastea</taxon>
        <taxon>Metakinetoplastina</taxon>
        <taxon>Eubodonida</taxon>
        <taxon>Bodonidae</taxon>
        <taxon>Bodo</taxon>
    </lineage>
</organism>
<dbReference type="GO" id="GO:0016020">
    <property type="term" value="C:membrane"/>
    <property type="evidence" value="ECO:0007669"/>
    <property type="project" value="UniProtKB-SubCell"/>
</dbReference>
<keyword evidence="4 5" id="KW-0472">Membrane</keyword>
<dbReference type="EMBL" id="CYKH01001710">
    <property type="protein sequence ID" value="CUG89151.1"/>
    <property type="molecule type" value="Genomic_DNA"/>
</dbReference>
<evidence type="ECO:0000313" key="7">
    <source>
        <dbReference type="Proteomes" id="UP000051952"/>
    </source>
</evidence>
<proteinExistence type="predicted"/>
<evidence type="ECO:0000256" key="3">
    <source>
        <dbReference type="ARBA" id="ARBA00022989"/>
    </source>
</evidence>
<dbReference type="AlphaFoldDB" id="A0A0S4JFB6"/>
<dbReference type="OrthoDB" id="417037at2759"/>
<accession>A0A0S4JFB6</accession>
<comment type="subcellular location">
    <subcellularLocation>
        <location evidence="1">Membrane</location>
        <topology evidence="1">Multi-pass membrane protein</topology>
    </subcellularLocation>
</comment>
<feature type="transmembrane region" description="Helical" evidence="5">
    <location>
        <begin position="92"/>
        <end position="114"/>
    </location>
</feature>
<keyword evidence="2 5" id="KW-0812">Transmembrane</keyword>
<reference evidence="7" key="1">
    <citation type="submission" date="2015-09" db="EMBL/GenBank/DDBJ databases">
        <authorList>
            <consortium name="Pathogen Informatics"/>
        </authorList>
    </citation>
    <scope>NUCLEOTIDE SEQUENCE [LARGE SCALE GENOMIC DNA]</scope>
    <source>
        <strain evidence="7">Lake Konstanz</strain>
    </source>
</reference>
<dbReference type="InterPro" id="IPR050186">
    <property type="entry name" value="TPT_transporter"/>
</dbReference>
<dbReference type="Proteomes" id="UP000051952">
    <property type="component" value="Unassembled WGS sequence"/>
</dbReference>
<evidence type="ECO:0000256" key="2">
    <source>
        <dbReference type="ARBA" id="ARBA00022692"/>
    </source>
</evidence>
<evidence type="ECO:0000256" key="1">
    <source>
        <dbReference type="ARBA" id="ARBA00004141"/>
    </source>
</evidence>
<feature type="transmembrane region" description="Helical" evidence="5">
    <location>
        <begin position="198"/>
        <end position="218"/>
    </location>
</feature>
<dbReference type="PANTHER" id="PTHR11132">
    <property type="entry name" value="SOLUTE CARRIER FAMILY 35"/>
    <property type="match status" value="1"/>
</dbReference>
<keyword evidence="3 5" id="KW-1133">Transmembrane helix</keyword>
<protein>
    <submittedName>
        <fullName evidence="6">Transmembrane protein, putative</fullName>
    </submittedName>
</protein>
<feature type="transmembrane region" description="Helical" evidence="5">
    <location>
        <begin position="126"/>
        <end position="145"/>
    </location>
</feature>
<gene>
    <name evidence="6" type="ORF">BSAL_19580</name>
</gene>
<evidence type="ECO:0000256" key="4">
    <source>
        <dbReference type="ARBA" id="ARBA00023136"/>
    </source>
</evidence>
<name>A0A0S4JFB6_BODSA</name>
<sequence>MADAGIMKPSNHIDYRALGICAAYCFLSSGCVLHNKFLLSSIFPHENSLLLAQNVFSITLLMIFSSRFVKNGAAPIAALHIPVTLHHNAGDWWIGLCYSFNVVTGIWCLGYLSVPMFSSIKRCNILVVWVIEAVFAQTATTWPTFKPLLILLGGTLLMSFYDLQFSAIGYFFGAMSCVFQSVAFELGKRLVNNGKDLWSVLLINSVVSTAVQLTYMLLAGELPILTSTLGYLFGGRGNPAEFSEVPHFLTVLRKGNPADVADTLSPITCF</sequence>
<keyword evidence="7" id="KW-1185">Reference proteome</keyword>
<evidence type="ECO:0000256" key="5">
    <source>
        <dbReference type="SAM" id="Phobius"/>
    </source>
</evidence>
<dbReference type="VEuPathDB" id="TriTrypDB:BSAL_19580"/>
<evidence type="ECO:0000313" key="6">
    <source>
        <dbReference type="EMBL" id="CUG89151.1"/>
    </source>
</evidence>
<feature type="transmembrane region" description="Helical" evidence="5">
    <location>
        <begin position="165"/>
        <end position="186"/>
    </location>
</feature>
<feature type="transmembrane region" description="Helical" evidence="5">
    <location>
        <begin position="49"/>
        <end position="69"/>
    </location>
</feature>
<feature type="transmembrane region" description="Helical" evidence="5">
    <location>
        <begin position="17"/>
        <end position="37"/>
    </location>
</feature>